<feature type="region of interest" description="Disordered" evidence="1">
    <location>
        <begin position="88"/>
        <end position="121"/>
    </location>
</feature>
<feature type="non-terminal residue" evidence="2">
    <location>
        <position position="1"/>
    </location>
</feature>
<sequence>ENMAAAVWETVEKFGLEGRIIAFVMDNATNNDTLVQGFERRCKEKNISFSASDARMRCMPHTIHLSALKLLEAIGVLTKEEKDAAKSNARGNCYQESVTGSPRRAADEEAGDTNDAIDDETVKPSGVIGSAVFKLRKIVRHVRSSPQHRQKWEAEVLASGAEKPLILILDVKT</sequence>
<name>A0AAD7NH56_9AGAR</name>
<proteinExistence type="predicted"/>
<evidence type="ECO:0000313" key="3">
    <source>
        <dbReference type="Proteomes" id="UP001215280"/>
    </source>
</evidence>
<evidence type="ECO:0000256" key="1">
    <source>
        <dbReference type="SAM" id="MobiDB-lite"/>
    </source>
</evidence>
<accession>A0AAD7NH56</accession>
<evidence type="ECO:0000313" key="2">
    <source>
        <dbReference type="EMBL" id="KAJ7759736.1"/>
    </source>
</evidence>
<organism evidence="2 3">
    <name type="scientific">Mycena maculata</name>
    <dbReference type="NCBI Taxonomy" id="230809"/>
    <lineage>
        <taxon>Eukaryota</taxon>
        <taxon>Fungi</taxon>
        <taxon>Dikarya</taxon>
        <taxon>Basidiomycota</taxon>
        <taxon>Agaricomycotina</taxon>
        <taxon>Agaricomycetes</taxon>
        <taxon>Agaricomycetidae</taxon>
        <taxon>Agaricales</taxon>
        <taxon>Marasmiineae</taxon>
        <taxon>Mycenaceae</taxon>
        <taxon>Mycena</taxon>
    </lineage>
</organism>
<reference evidence="2" key="1">
    <citation type="submission" date="2023-03" db="EMBL/GenBank/DDBJ databases">
        <title>Massive genome expansion in bonnet fungi (Mycena s.s.) driven by repeated elements and novel gene families across ecological guilds.</title>
        <authorList>
            <consortium name="Lawrence Berkeley National Laboratory"/>
            <person name="Harder C.B."/>
            <person name="Miyauchi S."/>
            <person name="Viragh M."/>
            <person name="Kuo A."/>
            <person name="Thoen E."/>
            <person name="Andreopoulos B."/>
            <person name="Lu D."/>
            <person name="Skrede I."/>
            <person name="Drula E."/>
            <person name="Henrissat B."/>
            <person name="Morin E."/>
            <person name="Kohler A."/>
            <person name="Barry K."/>
            <person name="LaButti K."/>
            <person name="Morin E."/>
            <person name="Salamov A."/>
            <person name="Lipzen A."/>
            <person name="Mereny Z."/>
            <person name="Hegedus B."/>
            <person name="Baldrian P."/>
            <person name="Stursova M."/>
            <person name="Weitz H."/>
            <person name="Taylor A."/>
            <person name="Grigoriev I.V."/>
            <person name="Nagy L.G."/>
            <person name="Martin F."/>
            <person name="Kauserud H."/>
        </authorList>
    </citation>
    <scope>NUCLEOTIDE SEQUENCE</scope>
    <source>
        <strain evidence="2">CBHHK188m</strain>
    </source>
</reference>
<dbReference type="InterPro" id="IPR012337">
    <property type="entry name" value="RNaseH-like_sf"/>
</dbReference>
<dbReference type="EMBL" id="JARJLG010000051">
    <property type="protein sequence ID" value="KAJ7759736.1"/>
    <property type="molecule type" value="Genomic_DNA"/>
</dbReference>
<comment type="caution">
    <text evidence="2">The sequence shown here is derived from an EMBL/GenBank/DDBJ whole genome shotgun (WGS) entry which is preliminary data.</text>
</comment>
<dbReference type="SUPFAM" id="SSF53098">
    <property type="entry name" value="Ribonuclease H-like"/>
    <property type="match status" value="1"/>
</dbReference>
<protein>
    <submittedName>
        <fullName evidence="2">Uncharacterized protein</fullName>
    </submittedName>
</protein>
<keyword evidence="3" id="KW-1185">Reference proteome</keyword>
<dbReference type="Proteomes" id="UP001215280">
    <property type="component" value="Unassembled WGS sequence"/>
</dbReference>
<feature type="compositionally biased region" description="Acidic residues" evidence="1">
    <location>
        <begin position="108"/>
        <end position="119"/>
    </location>
</feature>
<feature type="non-terminal residue" evidence="2">
    <location>
        <position position="173"/>
    </location>
</feature>
<dbReference type="AlphaFoldDB" id="A0AAD7NH56"/>
<gene>
    <name evidence="2" type="ORF">DFH07DRAFT_696158</name>
</gene>